<dbReference type="RefSeq" id="WP_170071587.1">
    <property type="nucleotide sequence ID" value="NZ_JABBCX010000002.1"/>
</dbReference>
<dbReference type="PANTHER" id="PTHR28620">
    <property type="entry name" value="CENTROMERE PROTEIN V"/>
    <property type="match status" value="1"/>
</dbReference>
<sequence length="119" mass="13519">MIEATCHCGNIAITTKKLPKSVTSCNCSICYRIAALWVYYTANQVVIKQESNNAIYLWGNKLRSYHSCSFCGCTTHYTQKRDNGTNRVAINARMVNSDIIKAVNIRYFDGANTFKYIEQ</sequence>
<keyword evidence="2" id="KW-0479">Metal-binding</keyword>
<proteinExistence type="inferred from homology"/>
<comment type="similarity">
    <text evidence="1">Belongs to the Gfa family.</text>
</comment>
<feature type="domain" description="CENP-V/GFA" evidence="4">
    <location>
        <begin position="2"/>
        <end position="119"/>
    </location>
</feature>
<dbReference type="Gene3D" id="2.170.150.70">
    <property type="match status" value="1"/>
</dbReference>
<accession>A0A7X9YEN5</accession>
<dbReference type="InterPro" id="IPR006913">
    <property type="entry name" value="CENP-V/GFA"/>
</dbReference>
<dbReference type="InterPro" id="IPR011057">
    <property type="entry name" value="Mss4-like_sf"/>
</dbReference>
<organism evidence="5 6">
    <name type="scientific">Pseudoalteromonas arctica</name>
    <dbReference type="NCBI Taxonomy" id="394751"/>
    <lineage>
        <taxon>Bacteria</taxon>
        <taxon>Pseudomonadati</taxon>
        <taxon>Pseudomonadota</taxon>
        <taxon>Gammaproteobacteria</taxon>
        <taxon>Alteromonadales</taxon>
        <taxon>Pseudoalteromonadaceae</taxon>
        <taxon>Pseudoalteromonas</taxon>
    </lineage>
</organism>
<protein>
    <submittedName>
        <fullName evidence="5">Aldehyde-activating protein</fullName>
    </submittedName>
</protein>
<evidence type="ECO:0000256" key="1">
    <source>
        <dbReference type="ARBA" id="ARBA00005495"/>
    </source>
</evidence>
<evidence type="ECO:0000259" key="4">
    <source>
        <dbReference type="PROSITE" id="PS51891"/>
    </source>
</evidence>
<comment type="caution">
    <text evidence="5">The sequence shown here is derived from an EMBL/GenBank/DDBJ whole genome shotgun (WGS) entry which is preliminary data.</text>
</comment>
<name>A0A7X9YEN5_9GAMM</name>
<keyword evidence="3" id="KW-0862">Zinc</keyword>
<evidence type="ECO:0000313" key="5">
    <source>
        <dbReference type="EMBL" id="NMF48088.1"/>
    </source>
</evidence>
<evidence type="ECO:0000256" key="3">
    <source>
        <dbReference type="ARBA" id="ARBA00022833"/>
    </source>
</evidence>
<dbReference type="SUPFAM" id="SSF51316">
    <property type="entry name" value="Mss4-like"/>
    <property type="match status" value="1"/>
</dbReference>
<gene>
    <name evidence="5" type="ORF">HHL01_07820</name>
</gene>
<evidence type="ECO:0000313" key="6">
    <source>
        <dbReference type="Proteomes" id="UP000519126"/>
    </source>
</evidence>
<dbReference type="Pfam" id="PF04828">
    <property type="entry name" value="GFA"/>
    <property type="match status" value="1"/>
</dbReference>
<dbReference type="AlphaFoldDB" id="A0A7X9YEN5"/>
<dbReference type="InterPro" id="IPR052355">
    <property type="entry name" value="CENP-V-like"/>
</dbReference>
<dbReference type="EMBL" id="JABBCX010000002">
    <property type="protein sequence ID" value="NMF48088.1"/>
    <property type="molecule type" value="Genomic_DNA"/>
</dbReference>
<dbReference type="PROSITE" id="PS51891">
    <property type="entry name" value="CENP_V_GFA"/>
    <property type="match status" value="1"/>
</dbReference>
<dbReference type="GO" id="GO:0046872">
    <property type="term" value="F:metal ion binding"/>
    <property type="evidence" value="ECO:0007669"/>
    <property type="project" value="UniProtKB-KW"/>
</dbReference>
<reference evidence="5 6" key="1">
    <citation type="submission" date="2020-04" db="EMBL/GenBank/DDBJ databases">
        <title>Genome Sequencing and Assembley of Pseudoalteromonas artica.</title>
        <authorList>
            <person name="Akerly B."/>
            <person name="Cook G."/>
        </authorList>
    </citation>
    <scope>NUCLEOTIDE SEQUENCE [LARGE SCALE GENOMIC DNA]</scope>
    <source>
        <strain evidence="5 6">NEC-BIFX-0059</strain>
    </source>
</reference>
<dbReference type="GO" id="GO:0016846">
    <property type="term" value="F:carbon-sulfur lyase activity"/>
    <property type="evidence" value="ECO:0007669"/>
    <property type="project" value="InterPro"/>
</dbReference>
<evidence type="ECO:0000256" key="2">
    <source>
        <dbReference type="ARBA" id="ARBA00022723"/>
    </source>
</evidence>
<dbReference type="PANTHER" id="PTHR28620:SF1">
    <property type="entry name" value="CENP-V_GFA DOMAIN-CONTAINING PROTEIN"/>
    <property type="match status" value="1"/>
</dbReference>
<dbReference type="Proteomes" id="UP000519126">
    <property type="component" value="Unassembled WGS sequence"/>
</dbReference>